<keyword evidence="3" id="KW-1185">Reference proteome</keyword>
<dbReference type="EMBL" id="CAUJNA010003233">
    <property type="protein sequence ID" value="CAJ1396494.1"/>
    <property type="molecule type" value="Genomic_DNA"/>
</dbReference>
<organism evidence="2 3">
    <name type="scientific">Effrenium voratum</name>
    <dbReference type="NCBI Taxonomy" id="2562239"/>
    <lineage>
        <taxon>Eukaryota</taxon>
        <taxon>Sar</taxon>
        <taxon>Alveolata</taxon>
        <taxon>Dinophyceae</taxon>
        <taxon>Suessiales</taxon>
        <taxon>Symbiodiniaceae</taxon>
        <taxon>Effrenium</taxon>
    </lineage>
</organism>
<feature type="region of interest" description="Disordered" evidence="1">
    <location>
        <begin position="252"/>
        <end position="318"/>
    </location>
</feature>
<sequence length="526" mass="56297">MQEMFVENLGEWSFVADELDLHEEEGWAWCRFQVSEPSPRLLLARMALSPEELVGSFEEWMIELPPQAPATPAFRGAPLTPPPLQAAPSPGRAGFAATPPLAFKEAAPRTPDFPVRRAAARPQKRQKKAVPATLGFAGFAPRTPHLGQALATPRYPVPETPQEADADSLEAARVFLAERGGTAPLSMLAGSFRVKKGQLLAAGFTLTPKPNANGDYDVRDPSTVPFSFEGVGPTSAKGFARGSLARAMERQAPNLAAPAETGQPPAASSRKRKRKPSAGQVKQEDASEGLEPERRVPAMPSRPPAGTGEGRGSRGAEEDRRRILECLLPHDGQVSMSRIGGGLGLKKEHIKAAGFTLTPRGDGDFDVADALGIGFAPTGSLLAPRGPHPEEPDARRLIQGFLASQGGSALMSCISRSLRLKKEQVETAGFSMAPTGRDFEVFDAAERRRRLLRGMPTAAGVMALPAPVGRPEDHRQQIQEMLARASSPLLLSILGSQLRLKKAHVQAAGFHLVPTGINGDYEIHEA</sequence>
<gene>
    <name evidence="2" type="ORF">EVOR1521_LOCUS20720</name>
</gene>
<evidence type="ECO:0000256" key="1">
    <source>
        <dbReference type="SAM" id="MobiDB-lite"/>
    </source>
</evidence>
<name>A0AA36IZR2_9DINO</name>
<dbReference type="Proteomes" id="UP001178507">
    <property type="component" value="Unassembled WGS sequence"/>
</dbReference>
<accession>A0AA36IZR2</accession>
<feature type="region of interest" description="Disordered" evidence="1">
    <location>
        <begin position="141"/>
        <end position="161"/>
    </location>
</feature>
<evidence type="ECO:0000313" key="2">
    <source>
        <dbReference type="EMBL" id="CAJ1396494.1"/>
    </source>
</evidence>
<proteinExistence type="predicted"/>
<reference evidence="2" key="1">
    <citation type="submission" date="2023-08" db="EMBL/GenBank/DDBJ databases">
        <authorList>
            <person name="Chen Y."/>
            <person name="Shah S."/>
            <person name="Dougan E. K."/>
            <person name="Thang M."/>
            <person name="Chan C."/>
        </authorList>
    </citation>
    <scope>NUCLEOTIDE SEQUENCE</scope>
</reference>
<dbReference type="AlphaFoldDB" id="A0AA36IZR2"/>
<comment type="caution">
    <text evidence="2">The sequence shown here is derived from an EMBL/GenBank/DDBJ whole genome shotgun (WGS) entry which is preliminary data.</text>
</comment>
<evidence type="ECO:0000313" key="3">
    <source>
        <dbReference type="Proteomes" id="UP001178507"/>
    </source>
</evidence>
<protein>
    <submittedName>
        <fullName evidence="2">Uncharacterized protein</fullName>
    </submittedName>
</protein>